<protein>
    <recommendedName>
        <fullName evidence="2">alpha-L-fucosidase</fullName>
        <ecNumber evidence="2">3.2.1.51</ecNumber>
    </recommendedName>
</protein>
<dbReference type="InterPro" id="IPR017853">
    <property type="entry name" value="GH"/>
</dbReference>
<keyword evidence="5" id="KW-0326">Glycosidase</keyword>
<evidence type="ECO:0000256" key="3">
    <source>
        <dbReference type="ARBA" id="ARBA00022729"/>
    </source>
</evidence>
<dbReference type="PANTHER" id="PTHR10030:SF37">
    <property type="entry name" value="ALPHA-L-FUCOSIDASE-RELATED"/>
    <property type="match status" value="1"/>
</dbReference>
<evidence type="ECO:0000313" key="7">
    <source>
        <dbReference type="EMBL" id="VYT24151.1"/>
    </source>
</evidence>
<dbReference type="EMBL" id="CACRST010000024">
    <property type="protein sequence ID" value="VYT24151.1"/>
    <property type="molecule type" value="Genomic_DNA"/>
</dbReference>
<evidence type="ECO:0000256" key="5">
    <source>
        <dbReference type="ARBA" id="ARBA00023295"/>
    </source>
</evidence>
<evidence type="ECO:0000256" key="1">
    <source>
        <dbReference type="ARBA" id="ARBA00007951"/>
    </source>
</evidence>
<dbReference type="GO" id="GO:0005764">
    <property type="term" value="C:lysosome"/>
    <property type="evidence" value="ECO:0007669"/>
    <property type="project" value="TreeGrafter"/>
</dbReference>
<dbReference type="InterPro" id="IPR057739">
    <property type="entry name" value="Glyco_hydro_29_N"/>
</dbReference>
<evidence type="ECO:0000256" key="2">
    <source>
        <dbReference type="ARBA" id="ARBA00012662"/>
    </source>
</evidence>
<evidence type="ECO:0000256" key="4">
    <source>
        <dbReference type="ARBA" id="ARBA00022801"/>
    </source>
</evidence>
<dbReference type="Gene3D" id="2.60.120.260">
    <property type="entry name" value="Galactose-binding domain-like"/>
    <property type="match status" value="1"/>
</dbReference>
<evidence type="ECO:0000259" key="6">
    <source>
        <dbReference type="Pfam" id="PF01120"/>
    </source>
</evidence>
<dbReference type="GO" id="GO:0006004">
    <property type="term" value="P:fucose metabolic process"/>
    <property type="evidence" value="ECO:0007669"/>
    <property type="project" value="TreeGrafter"/>
</dbReference>
<dbReference type="PANTHER" id="PTHR10030">
    <property type="entry name" value="ALPHA-L-FUCOSIDASE"/>
    <property type="match status" value="1"/>
</dbReference>
<comment type="similarity">
    <text evidence="1">Belongs to the glycosyl hydrolase 29 family.</text>
</comment>
<keyword evidence="4" id="KW-0378">Hydrolase</keyword>
<dbReference type="SUPFAM" id="SSF51445">
    <property type="entry name" value="(Trans)glycosidases"/>
    <property type="match status" value="1"/>
</dbReference>
<proteinExistence type="inferred from homology"/>
<dbReference type="InterPro" id="IPR008979">
    <property type="entry name" value="Galactose-bd-like_sf"/>
</dbReference>
<name>A0A6N2V705_9FIRM</name>
<dbReference type="EC" id="3.2.1.51" evidence="2"/>
<dbReference type="SMART" id="SM00812">
    <property type="entry name" value="Alpha_L_fucos"/>
    <property type="match status" value="1"/>
</dbReference>
<dbReference type="RefSeq" id="WP_156354867.1">
    <property type="nucleotide sequence ID" value="NZ_CACRST010000024.1"/>
</dbReference>
<organism evidence="7">
    <name type="scientific">Blautia glucerasea</name>
    <dbReference type="NCBI Taxonomy" id="536633"/>
    <lineage>
        <taxon>Bacteria</taxon>
        <taxon>Bacillati</taxon>
        <taxon>Bacillota</taxon>
        <taxon>Clostridia</taxon>
        <taxon>Lachnospirales</taxon>
        <taxon>Lachnospiraceae</taxon>
        <taxon>Blautia</taxon>
    </lineage>
</organism>
<keyword evidence="3" id="KW-0732">Signal</keyword>
<dbReference type="Gene3D" id="3.20.20.80">
    <property type="entry name" value="Glycosidases"/>
    <property type="match status" value="1"/>
</dbReference>
<dbReference type="InterPro" id="IPR000933">
    <property type="entry name" value="Glyco_hydro_29"/>
</dbReference>
<dbReference type="GO" id="GO:0016139">
    <property type="term" value="P:glycoside catabolic process"/>
    <property type="evidence" value="ECO:0007669"/>
    <property type="project" value="TreeGrafter"/>
</dbReference>
<dbReference type="GO" id="GO:0004560">
    <property type="term" value="F:alpha-L-fucosidase activity"/>
    <property type="evidence" value="ECO:0007669"/>
    <property type="project" value="InterPro"/>
</dbReference>
<sequence length="484" mass="55835">MGSEIKDTIKKWAELDRRLVQIKPSKRQVEFQKLEFYAFVHFTVNTFTGKEWGDGTENPEIFSPDQFDAVQWVTAIKDAGMKGLILTCKHHDGFCLWPSKYTKHTIAASPYKDGKGDIVREVAEACSTARIKFGVYLSPWDRNSVLYGRGKEYDDFFVNQLTELLENYGPVFDVWFDGACGEGLNGKKQYYDWERYYEVIRKLQPEACINVCGPDIRWCGNEAGDTRDAEWSVVPKRLKNTEMITSKSQQEEDSDFRFRSRKISSSDEDLGSREILENEKDFIWYPVEVNTSIRPGWFYHEEEDDKVRSLEELSQIYFHSVGGNGTFLLNIPPNKNGLFAKEDIDRLKELGEFLKTAFRKNLMEDAVLLVDSYKDGCNIENVREPGYDSYFSTEEGVASCVIDIQFNEEKIINYLVLQENIELSQRVEGFSVKAEVDGIMEEIYYGKVIGYKHIAQLKGIRTKCLRINILDARVCPTLSFIGIY</sequence>
<reference evidence="7" key="1">
    <citation type="submission" date="2019-11" db="EMBL/GenBank/DDBJ databases">
        <authorList>
            <person name="Feng L."/>
        </authorList>
    </citation>
    <scope>NUCLEOTIDE SEQUENCE</scope>
    <source>
        <strain evidence="7">BgluceraseaLFYP119</strain>
    </source>
</reference>
<feature type="domain" description="Glycoside hydrolase family 29 N-terminal" evidence="6">
    <location>
        <begin position="58"/>
        <end position="356"/>
    </location>
</feature>
<dbReference type="AlphaFoldDB" id="A0A6N2V705"/>
<dbReference type="SUPFAM" id="SSF49785">
    <property type="entry name" value="Galactose-binding domain-like"/>
    <property type="match status" value="1"/>
</dbReference>
<dbReference type="Pfam" id="PF01120">
    <property type="entry name" value="Alpha_L_fucos"/>
    <property type="match status" value="1"/>
</dbReference>
<accession>A0A6N2V705</accession>
<gene>
    <name evidence="7" type="ORF">BGLFYP119_02405</name>
</gene>